<keyword evidence="1" id="KW-0472">Membrane</keyword>
<name>F7XNY6_METZD</name>
<dbReference type="RefSeq" id="WP_013897615.1">
    <property type="nucleotide sequence ID" value="NC_015676.1"/>
</dbReference>
<reference evidence="3 4" key="1">
    <citation type="submission" date="2010-07" db="EMBL/GenBank/DDBJ databases">
        <title>The complete genome of Methanosalsum zhilinae DSM 4017.</title>
        <authorList>
            <consortium name="US DOE Joint Genome Institute (JGI-PGF)"/>
            <person name="Lucas S."/>
            <person name="Copeland A."/>
            <person name="Lapidus A."/>
            <person name="Glavina del Rio T."/>
            <person name="Dalin E."/>
            <person name="Tice H."/>
            <person name="Bruce D."/>
            <person name="Goodwin L."/>
            <person name="Pitluck S."/>
            <person name="Kyrpides N."/>
            <person name="Mavromatis K."/>
            <person name="Ovchinnikova G."/>
            <person name="Daligault H."/>
            <person name="Detter J.C."/>
            <person name="Han C."/>
            <person name="Tapia R."/>
            <person name="Larimer F."/>
            <person name="Land M."/>
            <person name="Hauser L."/>
            <person name="Markowitz V."/>
            <person name="Cheng J.-F."/>
            <person name="Hugenholtz P."/>
            <person name="Woyke T."/>
            <person name="Wu D."/>
            <person name="Spring S."/>
            <person name="Schueler E."/>
            <person name="Brambilla E."/>
            <person name="Klenk H.-P."/>
            <person name="Eisen J.A."/>
        </authorList>
    </citation>
    <scope>NUCLEOTIDE SEQUENCE [LARGE SCALE GENOMIC DNA]</scope>
    <source>
        <strain evidence="4">DSM 4017 / NBRC 107636 / OCM 62 / WeN5</strain>
    </source>
</reference>
<feature type="domain" description="DUF5658" evidence="2">
    <location>
        <begin position="17"/>
        <end position="107"/>
    </location>
</feature>
<protein>
    <recommendedName>
        <fullName evidence="2">DUF5658 domain-containing protein</fullName>
    </recommendedName>
</protein>
<sequence>MVKWRDVRTFLYDSRYVIIFFIVLDFLTTYVAISAGLGYEGNPVMAHLLESAGFISLLMVKLLFLILLYRVYIECKNKRLESLWSATRNIIAVMGIVIICNNMFVIIGLPDFYSLGVLFFDNIL</sequence>
<dbReference type="HOGENOM" id="CLU_150433_0_0_2"/>
<evidence type="ECO:0000313" key="3">
    <source>
        <dbReference type="EMBL" id="AEH60176.1"/>
    </source>
</evidence>
<keyword evidence="1" id="KW-1133">Transmembrane helix</keyword>
<organism evidence="3 4">
    <name type="scientific">Methanosalsum zhilinae (strain DSM 4017 / NBRC 107636 / OCM 62 / WeN5)</name>
    <name type="common">Methanohalophilus zhilinae</name>
    <dbReference type="NCBI Taxonomy" id="679901"/>
    <lineage>
        <taxon>Archaea</taxon>
        <taxon>Methanobacteriati</taxon>
        <taxon>Methanobacteriota</taxon>
        <taxon>Stenosarchaea group</taxon>
        <taxon>Methanomicrobia</taxon>
        <taxon>Methanosarcinales</taxon>
        <taxon>Methanosarcinaceae</taxon>
        <taxon>Methanosalsum</taxon>
    </lineage>
</organism>
<dbReference type="InterPro" id="IPR043717">
    <property type="entry name" value="DUF5658"/>
</dbReference>
<keyword evidence="1" id="KW-0812">Transmembrane</keyword>
<dbReference type="Proteomes" id="UP000006622">
    <property type="component" value="Chromosome"/>
</dbReference>
<dbReference type="KEGG" id="mzh:Mzhil_0300"/>
<feature type="transmembrane region" description="Helical" evidence="1">
    <location>
        <begin position="51"/>
        <end position="69"/>
    </location>
</feature>
<dbReference type="Pfam" id="PF18902">
    <property type="entry name" value="DUF5658"/>
    <property type="match status" value="1"/>
</dbReference>
<evidence type="ECO:0000259" key="2">
    <source>
        <dbReference type="Pfam" id="PF18902"/>
    </source>
</evidence>
<proteinExistence type="predicted"/>
<accession>F7XNY6</accession>
<dbReference type="GeneID" id="10821904"/>
<dbReference type="EMBL" id="CP002101">
    <property type="protein sequence ID" value="AEH60176.1"/>
    <property type="molecule type" value="Genomic_DNA"/>
</dbReference>
<evidence type="ECO:0000313" key="4">
    <source>
        <dbReference type="Proteomes" id="UP000006622"/>
    </source>
</evidence>
<gene>
    <name evidence="3" type="ordered locus">Mzhil_0300</name>
</gene>
<dbReference type="AlphaFoldDB" id="F7XNY6"/>
<feature type="transmembrane region" description="Helical" evidence="1">
    <location>
        <begin position="90"/>
        <end position="109"/>
    </location>
</feature>
<evidence type="ECO:0000256" key="1">
    <source>
        <dbReference type="SAM" id="Phobius"/>
    </source>
</evidence>
<feature type="transmembrane region" description="Helical" evidence="1">
    <location>
        <begin position="16"/>
        <end position="39"/>
    </location>
</feature>
<keyword evidence="4" id="KW-1185">Reference proteome</keyword>